<reference evidence="7" key="1">
    <citation type="submission" date="2019-11" db="EMBL/GenBank/DDBJ databases">
        <authorList>
            <person name="Feng L."/>
        </authorList>
    </citation>
    <scope>NUCLEOTIDE SEQUENCE</scope>
    <source>
        <strain evidence="7">CnexileLFYP112</strain>
    </source>
</reference>
<dbReference type="InterPro" id="IPR001360">
    <property type="entry name" value="Glyco_hydro_1"/>
</dbReference>
<dbReference type="PROSITE" id="PS00653">
    <property type="entry name" value="GLYCOSYL_HYDROL_F1_2"/>
    <property type="match status" value="1"/>
</dbReference>
<evidence type="ECO:0000256" key="3">
    <source>
        <dbReference type="ARBA" id="ARBA00023295"/>
    </source>
</evidence>
<protein>
    <submittedName>
        <fullName evidence="7">Aryl-phospho-beta-D-glucosidase BglC</fullName>
        <ecNumber evidence="7">3.2.1.86</ecNumber>
    </submittedName>
</protein>
<dbReference type="Pfam" id="PF00232">
    <property type="entry name" value="Glyco_hydro_1"/>
    <property type="match status" value="1"/>
</dbReference>
<evidence type="ECO:0000256" key="1">
    <source>
        <dbReference type="ARBA" id="ARBA00010838"/>
    </source>
</evidence>
<dbReference type="PRINTS" id="PR00131">
    <property type="entry name" value="GLHYDRLASE1"/>
</dbReference>
<gene>
    <name evidence="7" type="primary">bglC</name>
    <name evidence="7" type="ORF">CNLFYP112_02750</name>
</gene>
<dbReference type="EMBL" id="CACRTG010000028">
    <property type="protein sequence ID" value="VYT30183.1"/>
    <property type="molecule type" value="Genomic_DNA"/>
</dbReference>
<accession>A0A6N2VKS4</accession>
<evidence type="ECO:0000313" key="7">
    <source>
        <dbReference type="EMBL" id="VYT30183.1"/>
    </source>
</evidence>
<evidence type="ECO:0000256" key="2">
    <source>
        <dbReference type="ARBA" id="ARBA00022801"/>
    </source>
</evidence>
<dbReference type="InterPro" id="IPR033132">
    <property type="entry name" value="GH_1_N_CS"/>
</dbReference>
<keyword evidence="2 6" id="KW-0378">Hydrolase</keyword>
<dbReference type="FunFam" id="3.20.20.80:FF:000004">
    <property type="entry name" value="Beta-glucosidase 6-phospho-beta-glucosidase"/>
    <property type="match status" value="1"/>
</dbReference>
<dbReference type="PANTHER" id="PTHR10353:SF136">
    <property type="entry name" value="ARYL-PHOSPHO-BETA-D-GLUCOSIDASE BGLC"/>
    <property type="match status" value="1"/>
</dbReference>
<dbReference type="AlphaFoldDB" id="A0A6N2VKS4"/>
<dbReference type="EC" id="3.2.1.86" evidence="7"/>
<evidence type="ECO:0000256" key="4">
    <source>
        <dbReference type="PROSITE-ProRule" id="PRU10055"/>
    </source>
</evidence>
<evidence type="ECO:0000256" key="6">
    <source>
        <dbReference type="RuleBase" id="RU004468"/>
    </source>
</evidence>
<dbReference type="GO" id="GO:0008706">
    <property type="term" value="F:6-phospho-beta-glucosidase activity"/>
    <property type="evidence" value="ECO:0007669"/>
    <property type="project" value="UniProtKB-EC"/>
</dbReference>
<dbReference type="SUPFAM" id="SSF51445">
    <property type="entry name" value="(Trans)glycosidases"/>
    <property type="match status" value="1"/>
</dbReference>
<dbReference type="Gene3D" id="3.20.20.80">
    <property type="entry name" value="Glycosidases"/>
    <property type="match status" value="1"/>
</dbReference>
<dbReference type="PANTHER" id="PTHR10353">
    <property type="entry name" value="GLYCOSYL HYDROLASE"/>
    <property type="match status" value="1"/>
</dbReference>
<organism evidence="7">
    <name type="scientific">[Clostridium] nexile</name>
    <dbReference type="NCBI Taxonomy" id="29361"/>
    <lineage>
        <taxon>Bacteria</taxon>
        <taxon>Bacillati</taxon>
        <taxon>Bacillota</taxon>
        <taxon>Clostridia</taxon>
        <taxon>Lachnospirales</taxon>
        <taxon>Lachnospiraceae</taxon>
        <taxon>Tyzzerella</taxon>
    </lineage>
</organism>
<dbReference type="GO" id="GO:0016052">
    <property type="term" value="P:carbohydrate catabolic process"/>
    <property type="evidence" value="ECO:0007669"/>
    <property type="project" value="TreeGrafter"/>
</dbReference>
<keyword evidence="3 6" id="KW-0326">Glycosidase</keyword>
<dbReference type="InterPro" id="IPR018120">
    <property type="entry name" value="Glyco_hydro_1_AS"/>
</dbReference>
<name>A0A6N2VKS4_9FIRM</name>
<proteinExistence type="inferred from homology"/>
<sequence>MEQIEKTAFPKDFLWGSASAAYQIEGAYAEDGKGMTNWDEFVRIPGKTYKETTGDVAVDHYHRYKEDIRLMAEMGLKTYRFSISWARIFPKGKGEINEKGIAFYGDVIDECLKNHIEPMVTIFHWDLPQALVDSYGGWESAEIIDDYVTYAKTLFQNWGDKVKYWITLNEQNIFTSLGWLTAQHPPGKFDDQKMFYQVNHHAFMAHAKAVLAYRELGYKGEIGASFAYTPSYALDCKPINAMAKSNYDDLKNYWWMDVYAYGRYPKAAMTYLKKKKIAPQMQSGDEEILKEAAKEITFMGVNYYQSCVCEYNPLDGVTPYGTMNTTGKKGTAQEIGIPGIYKNPANPYLMTTDWDWSIDPKGLQFCCREITSRYALPIIISENGLGAFDKLEEDGAVHDVYRVEYLKEHLKALGEAIEEGCEVLAYCTWSFTDLLSWLNGYQKRYGFVYVDRNEEGGTLNRYKKDSYYWYKDVISTNGENLYK</sequence>
<dbReference type="GO" id="GO:0005829">
    <property type="term" value="C:cytosol"/>
    <property type="evidence" value="ECO:0007669"/>
    <property type="project" value="TreeGrafter"/>
</dbReference>
<feature type="active site" description="Nucleophile" evidence="4">
    <location>
        <position position="382"/>
    </location>
</feature>
<dbReference type="PROSITE" id="PS00572">
    <property type="entry name" value="GLYCOSYL_HYDROL_F1_1"/>
    <property type="match status" value="1"/>
</dbReference>
<comment type="similarity">
    <text evidence="1 5">Belongs to the glycosyl hydrolase 1 family.</text>
</comment>
<evidence type="ECO:0000256" key="5">
    <source>
        <dbReference type="RuleBase" id="RU003690"/>
    </source>
</evidence>
<dbReference type="InterPro" id="IPR017853">
    <property type="entry name" value="GH"/>
</dbReference>